<dbReference type="CDD" id="cd22744">
    <property type="entry name" value="OTU"/>
    <property type="match status" value="1"/>
</dbReference>
<dbReference type="Proteomes" id="UP000326396">
    <property type="component" value="Linkage Group LG13"/>
</dbReference>
<proteinExistence type="predicted"/>
<feature type="compositionally biased region" description="Basic and acidic residues" evidence="1">
    <location>
        <begin position="196"/>
        <end position="210"/>
    </location>
</feature>
<comment type="caution">
    <text evidence="2">The sequence shown here is derived from an EMBL/GenBank/DDBJ whole genome shotgun (WGS) entry which is preliminary data.</text>
</comment>
<evidence type="ECO:0000256" key="1">
    <source>
        <dbReference type="SAM" id="MobiDB-lite"/>
    </source>
</evidence>
<dbReference type="PANTHER" id="PTHR31569:SF4">
    <property type="entry name" value="SWIM-TYPE DOMAIN-CONTAINING PROTEIN"/>
    <property type="match status" value="1"/>
</dbReference>
<feature type="compositionally biased region" description="Basic and acidic residues" evidence="1">
    <location>
        <begin position="218"/>
        <end position="231"/>
    </location>
</feature>
<dbReference type="AlphaFoldDB" id="A0A5N6P993"/>
<dbReference type="PANTHER" id="PTHR31569">
    <property type="entry name" value="SWIM-TYPE DOMAIN-CONTAINING PROTEIN"/>
    <property type="match status" value="1"/>
</dbReference>
<gene>
    <name evidence="2" type="ORF">E3N88_09926</name>
</gene>
<name>A0A5N6P993_9ASTR</name>
<accession>A0A5N6P993</accession>
<evidence type="ECO:0000313" key="2">
    <source>
        <dbReference type="EMBL" id="KAD6118655.1"/>
    </source>
</evidence>
<reference evidence="2 3" key="1">
    <citation type="submission" date="2019-05" db="EMBL/GenBank/DDBJ databases">
        <title>Mikania micrantha, genome provides insights into the molecular mechanism of rapid growth.</title>
        <authorList>
            <person name="Liu B."/>
        </authorList>
    </citation>
    <scope>NUCLEOTIDE SEQUENCE [LARGE SCALE GENOMIC DNA]</scope>
    <source>
        <strain evidence="2">NLD-2019</strain>
        <tissue evidence="2">Leaf</tissue>
    </source>
</reference>
<organism evidence="2 3">
    <name type="scientific">Mikania micrantha</name>
    <name type="common">bitter vine</name>
    <dbReference type="NCBI Taxonomy" id="192012"/>
    <lineage>
        <taxon>Eukaryota</taxon>
        <taxon>Viridiplantae</taxon>
        <taxon>Streptophyta</taxon>
        <taxon>Embryophyta</taxon>
        <taxon>Tracheophyta</taxon>
        <taxon>Spermatophyta</taxon>
        <taxon>Magnoliopsida</taxon>
        <taxon>eudicotyledons</taxon>
        <taxon>Gunneridae</taxon>
        <taxon>Pentapetalae</taxon>
        <taxon>asterids</taxon>
        <taxon>campanulids</taxon>
        <taxon>Asterales</taxon>
        <taxon>Asteraceae</taxon>
        <taxon>Asteroideae</taxon>
        <taxon>Heliantheae alliance</taxon>
        <taxon>Eupatorieae</taxon>
        <taxon>Mikania</taxon>
    </lineage>
</organism>
<protein>
    <submittedName>
        <fullName evidence="2">Uncharacterized protein</fullName>
    </submittedName>
</protein>
<sequence>MFVTAWTNRTRNFGQRTTNRVESQHSNLKRFLRSPNSTLASLVGFVNEIVQAQDVKMKHDFETSLIKTMGHHKLPIFDNLRGKVSHKALDLLVEEKHKIRVMRDKNMTCGHQLWTSCGLPCACNISKYYNTDKKIPLSDIDIFWTKLNTANPTLLEEEEIDVIGQMGLVTEEINSKPPEIKKSLMKKVLAQVFPNKSDKKAPSVQKDTRGRPTLKAQKQKEQEEDVVKDNLESQESTFEPSRHSSFTAMTEISQKPVFRRSRSTSVSKAMPPSDSISQNEFCFPRNMKPEVLNNVYRFGHHILPLIQPYVINIQDVLPDGNCGFRSVAVGLGFDESHWAFIRQQLLHELDFNADPYRYVFNSYDPDSYDVLRNTINWQQIKPAPAEHWMFMPHTGLVIAQRFGVIVQLFSRGGPQTIFPLWTSANSLPRHNVVSVIHLGQHFVNVTLQGCYPMPTVNPIWKRYRNDAASDWEFAYHDRLQEYQRFLDENKLVDCIDV</sequence>
<dbReference type="InterPro" id="IPR052579">
    <property type="entry name" value="Zinc_finger_SWIM"/>
</dbReference>
<evidence type="ECO:0000313" key="3">
    <source>
        <dbReference type="Proteomes" id="UP000326396"/>
    </source>
</evidence>
<dbReference type="OrthoDB" id="1582947at2759"/>
<dbReference type="EMBL" id="SZYD01000005">
    <property type="protein sequence ID" value="KAD6118655.1"/>
    <property type="molecule type" value="Genomic_DNA"/>
</dbReference>
<keyword evidence="3" id="KW-1185">Reference proteome</keyword>
<feature type="compositionally biased region" description="Polar residues" evidence="1">
    <location>
        <begin position="233"/>
        <end position="245"/>
    </location>
</feature>
<feature type="region of interest" description="Disordered" evidence="1">
    <location>
        <begin position="195"/>
        <end position="245"/>
    </location>
</feature>